<evidence type="ECO:0000256" key="5">
    <source>
        <dbReference type="ARBA" id="ARBA00023136"/>
    </source>
</evidence>
<protein>
    <submittedName>
        <fullName evidence="8">Polycystic kidney disease protein 1-like 2</fullName>
    </submittedName>
</protein>
<name>G3I0A9_CRIGR</name>
<keyword evidence="3 6" id="KW-0812">Transmembrane</keyword>
<dbReference type="GlyGen" id="G3I0A9">
    <property type="glycosylation" value="1 site"/>
</dbReference>
<dbReference type="GO" id="GO:0050982">
    <property type="term" value="P:detection of mechanical stimulus"/>
    <property type="evidence" value="ECO:0007669"/>
    <property type="project" value="TreeGrafter"/>
</dbReference>
<comment type="similarity">
    <text evidence="2">Belongs to the polycystin family.</text>
</comment>
<evidence type="ECO:0000256" key="2">
    <source>
        <dbReference type="ARBA" id="ARBA00007200"/>
    </source>
</evidence>
<organism evidence="8 9">
    <name type="scientific">Cricetulus griseus</name>
    <name type="common">Chinese hamster</name>
    <name type="synonym">Cricetulus barabensis griseus</name>
    <dbReference type="NCBI Taxonomy" id="10029"/>
    <lineage>
        <taxon>Eukaryota</taxon>
        <taxon>Metazoa</taxon>
        <taxon>Chordata</taxon>
        <taxon>Craniata</taxon>
        <taxon>Vertebrata</taxon>
        <taxon>Euteleostomi</taxon>
        <taxon>Mammalia</taxon>
        <taxon>Eutheria</taxon>
        <taxon>Euarchontoglires</taxon>
        <taxon>Glires</taxon>
        <taxon>Rodentia</taxon>
        <taxon>Myomorpha</taxon>
        <taxon>Muroidea</taxon>
        <taxon>Cricetidae</taxon>
        <taxon>Cricetinae</taxon>
        <taxon>Cricetulus</taxon>
    </lineage>
</organism>
<dbReference type="PANTHER" id="PTHR10877">
    <property type="entry name" value="POLYCYSTIN FAMILY MEMBER"/>
    <property type="match status" value="1"/>
</dbReference>
<dbReference type="STRING" id="10029.G3I0A9"/>
<feature type="transmembrane region" description="Helical" evidence="6">
    <location>
        <begin position="49"/>
        <end position="70"/>
    </location>
</feature>
<dbReference type="InterPro" id="IPR046791">
    <property type="entry name" value="Polycystin_dom"/>
</dbReference>
<dbReference type="InterPro" id="IPR051223">
    <property type="entry name" value="Polycystin"/>
</dbReference>
<dbReference type="eggNOG" id="KOG3599">
    <property type="taxonomic scope" value="Eukaryota"/>
</dbReference>
<comment type="subcellular location">
    <subcellularLocation>
        <location evidence="1">Membrane</location>
        <topology evidence="1">Multi-pass membrane protein</topology>
    </subcellularLocation>
</comment>
<dbReference type="GO" id="GO:0016020">
    <property type="term" value="C:membrane"/>
    <property type="evidence" value="ECO:0007669"/>
    <property type="project" value="UniProtKB-SubCell"/>
</dbReference>
<evidence type="ECO:0000256" key="6">
    <source>
        <dbReference type="SAM" id="Phobius"/>
    </source>
</evidence>
<accession>G3I0A9</accession>
<evidence type="ECO:0000313" key="8">
    <source>
        <dbReference type="EMBL" id="EGV94032.1"/>
    </source>
</evidence>
<keyword evidence="4 6" id="KW-1133">Transmembrane helix</keyword>
<dbReference type="Proteomes" id="UP000001075">
    <property type="component" value="Unassembled WGS sequence"/>
</dbReference>
<dbReference type="PANTHER" id="PTHR10877:SF134">
    <property type="entry name" value="POLYCYSTIN-1-LIKE PROTEIN 2"/>
    <property type="match status" value="1"/>
</dbReference>
<evidence type="ECO:0000256" key="3">
    <source>
        <dbReference type="ARBA" id="ARBA00022692"/>
    </source>
</evidence>
<evidence type="ECO:0000313" key="9">
    <source>
        <dbReference type="Proteomes" id="UP000001075"/>
    </source>
</evidence>
<dbReference type="GO" id="GO:0005262">
    <property type="term" value="F:calcium channel activity"/>
    <property type="evidence" value="ECO:0007669"/>
    <property type="project" value="TreeGrafter"/>
</dbReference>
<keyword evidence="5 6" id="KW-0472">Membrane</keyword>
<gene>
    <name evidence="8" type="ORF">I79_016786</name>
</gene>
<dbReference type="InParanoid" id="G3I0A9"/>
<proteinExistence type="inferred from homology"/>
<dbReference type="AlphaFoldDB" id="G3I0A9"/>
<dbReference type="Pfam" id="PF20519">
    <property type="entry name" value="Polycystin_dom"/>
    <property type="match status" value="1"/>
</dbReference>
<reference evidence="9" key="1">
    <citation type="journal article" date="2011" name="Nat. Biotechnol.">
        <title>The genomic sequence of the Chinese hamster ovary (CHO)-K1 cell line.</title>
        <authorList>
            <person name="Xu X."/>
            <person name="Nagarajan H."/>
            <person name="Lewis N.E."/>
            <person name="Pan S."/>
            <person name="Cai Z."/>
            <person name="Liu X."/>
            <person name="Chen W."/>
            <person name="Xie M."/>
            <person name="Wang W."/>
            <person name="Hammond S."/>
            <person name="Andersen M.R."/>
            <person name="Neff N."/>
            <person name="Passarelli B."/>
            <person name="Koh W."/>
            <person name="Fan H.C."/>
            <person name="Wang J."/>
            <person name="Gui Y."/>
            <person name="Lee K.H."/>
            <person name="Betenbaugh M.J."/>
            <person name="Quake S.R."/>
            <person name="Famili I."/>
            <person name="Palsson B.O."/>
            <person name="Wang J."/>
        </authorList>
    </citation>
    <scope>NUCLEOTIDE SEQUENCE [LARGE SCALE GENOMIC DNA]</scope>
    <source>
        <strain evidence="9">CHO K1 cell line</strain>
    </source>
</reference>
<feature type="domain" description="Polycystin" evidence="7">
    <location>
        <begin position="133"/>
        <end position="178"/>
    </location>
</feature>
<evidence type="ECO:0000256" key="4">
    <source>
        <dbReference type="ARBA" id="ARBA00022989"/>
    </source>
</evidence>
<evidence type="ECO:0000256" key="1">
    <source>
        <dbReference type="ARBA" id="ARBA00004141"/>
    </source>
</evidence>
<dbReference type="EMBL" id="JH001003">
    <property type="protein sequence ID" value="EGV94032.1"/>
    <property type="molecule type" value="Genomic_DNA"/>
</dbReference>
<evidence type="ECO:0000259" key="7">
    <source>
        <dbReference type="Pfam" id="PF20519"/>
    </source>
</evidence>
<sequence length="192" mass="21007">MNLMDINYLLALMEDLVCLENTTGQGFLEEAKEREDPFTSTPGSGQLKVGWLLVAATSGVAAFFTMLYGLHYGRASSLRWLISMAVSFVESVFITQPLKKLSGSILDLGTKNWRGAGTDPPAACSHQGTRGLILQYLFDNSWLDTLTRAVFVEFTVYNANVNLFCIVTLTLENSGLGEPSLLEILTLVVSLT</sequence>